<sequence length="126" mass="14050">MYRLFAERDDGGLRRLFDPGVEWVQMEGFPGGGRYVGADAIFGGAFAGLREDWEGWRAIVERYLDAGESVVALGFYEGTHRGTGRPMRAEFAHLVELGDGRIVRFVQYTDTFKQAEAAGLIREGRA</sequence>
<dbReference type="Gene3D" id="3.10.450.50">
    <property type="match status" value="1"/>
</dbReference>
<feature type="domain" description="SnoaL-like" evidence="1">
    <location>
        <begin position="1"/>
        <end position="104"/>
    </location>
</feature>
<evidence type="ECO:0000313" key="2">
    <source>
        <dbReference type="EMBL" id="QIN80617.1"/>
    </source>
</evidence>
<evidence type="ECO:0000259" key="1">
    <source>
        <dbReference type="Pfam" id="PF12680"/>
    </source>
</evidence>
<dbReference type="EMBL" id="CP045121">
    <property type="protein sequence ID" value="QIN80617.1"/>
    <property type="molecule type" value="Genomic_DNA"/>
</dbReference>
<reference evidence="2 3" key="1">
    <citation type="submission" date="2019-10" db="EMBL/GenBank/DDBJ databases">
        <title>Rubrobacter sp nov SCSIO 52915 isolated from a deep-sea sediment in the South China Sea.</title>
        <authorList>
            <person name="Chen R.W."/>
        </authorList>
    </citation>
    <scope>NUCLEOTIDE SEQUENCE [LARGE SCALE GENOMIC DNA]</scope>
    <source>
        <strain evidence="2 3">SCSIO 52915</strain>
    </source>
</reference>
<evidence type="ECO:0000313" key="3">
    <source>
        <dbReference type="Proteomes" id="UP000502706"/>
    </source>
</evidence>
<dbReference type="PANTHER" id="PTHR41252">
    <property type="entry name" value="BLR2505 PROTEIN"/>
    <property type="match status" value="1"/>
</dbReference>
<dbReference type="InterPro" id="IPR037401">
    <property type="entry name" value="SnoaL-like"/>
</dbReference>
<dbReference type="PANTHER" id="PTHR41252:SF1">
    <property type="entry name" value="BLR2505 PROTEIN"/>
    <property type="match status" value="1"/>
</dbReference>
<dbReference type="KEGG" id="rmar:GBA65_01895"/>
<proteinExistence type="predicted"/>
<protein>
    <submittedName>
        <fullName evidence="2">Nuclear transport factor 2 family protein</fullName>
    </submittedName>
</protein>
<dbReference type="InterPro" id="IPR032710">
    <property type="entry name" value="NTF2-like_dom_sf"/>
</dbReference>
<dbReference type="Proteomes" id="UP000502706">
    <property type="component" value="Chromosome"/>
</dbReference>
<dbReference type="SUPFAM" id="SSF54427">
    <property type="entry name" value="NTF2-like"/>
    <property type="match status" value="1"/>
</dbReference>
<gene>
    <name evidence="2" type="ORF">GBA65_01895</name>
</gene>
<keyword evidence="3" id="KW-1185">Reference proteome</keyword>
<accession>A0A6G8Q2S1</accession>
<dbReference type="AlphaFoldDB" id="A0A6G8Q2S1"/>
<organism evidence="2 3">
    <name type="scientific">Rubrobacter marinus</name>
    <dbReference type="NCBI Taxonomy" id="2653852"/>
    <lineage>
        <taxon>Bacteria</taxon>
        <taxon>Bacillati</taxon>
        <taxon>Actinomycetota</taxon>
        <taxon>Rubrobacteria</taxon>
        <taxon>Rubrobacterales</taxon>
        <taxon>Rubrobacteraceae</taxon>
        <taxon>Rubrobacter</taxon>
    </lineage>
</organism>
<dbReference type="Pfam" id="PF12680">
    <property type="entry name" value="SnoaL_2"/>
    <property type="match status" value="1"/>
</dbReference>
<name>A0A6G8Q2S1_9ACTN</name>